<proteinExistence type="inferred from homology"/>
<dbReference type="AlphaFoldDB" id="F8L850"/>
<keyword evidence="12" id="KW-1185">Reference proteome</keyword>
<dbReference type="GO" id="GO:0019521">
    <property type="term" value="P:D-gluconate metabolic process"/>
    <property type="evidence" value="ECO:0007669"/>
    <property type="project" value="UniProtKB-KW"/>
</dbReference>
<dbReference type="NCBIfam" id="TIGR01313">
    <property type="entry name" value="therm_gnt_kin"/>
    <property type="match status" value="1"/>
</dbReference>
<dbReference type="GO" id="GO:0046316">
    <property type="term" value="F:gluconokinase activity"/>
    <property type="evidence" value="ECO:0007669"/>
    <property type="project" value="UniProtKB-EC"/>
</dbReference>
<evidence type="ECO:0000256" key="9">
    <source>
        <dbReference type="ARBA" id="ARBA00048090"/>
    </source>
</evidence>
<evidence type="ECO:0000256" key="7">
    <source>
        <dbReference type="ARBA" id="ARBA00022840"/>
    </source>
</evidence>
<dbReference type="Pfam" id="PF01202">
    <property type="entry name" value="SKI"/>
    <property type="match status" value="1"/>
</dbReference>
<dbReference type="PRINTS" id="PR01100">
    <property type="entry name" value="SHIKIMTKNASE"/>
</dbReference>
<evidence type="ECO:0000256" key="2">
    <source>
        <dbReference type="ARBA" id="ARBA00008420"/>
    </source>
</evidence>
<evidence type="ECO:0000256" key="10">
    <source>
        <dbReference type="RuleBase" id="RU363066"/>
    </source>
</evidence>
<dbReference type="CDD" id="cd02021">
    <property type="entry name" value="GntK"/>
    <property type="match status" value="1"/>
</dbReference>
<organism evidence="11 12">
    <name type="scientific">Simkania negevensis (strain ATCC VR-1471 / DSM 27360 / Z)</name>
    <dbReference type="NCBI Taxonomy" id="331113"/>
    <lineage>
        <taxon>Bacteria</taxon>
        <taxon>Pseudomonadati</taxon>
        <taxon>Chlamydiota</taxon>
        <taxon>Chlamydiia</taxon>
        <taxon>Parachlamydiales</taxon>
        <taxon>Simkaniaceae</taxon>
        <taxon>Simkania</taxon>
    </lineage>
</organism>
<dbReference type="EMBL" id="FR872582">
    <property type="protein sequence ID" value="CCB88960.1"/>
    <property type="molecule type" value="Genomic_DNA"/>
</dbReference>
<reference evidence="11 12" key="2">
    <citation type="journal article" date="2011" name="Mol. Biol. Evol.">
        <title>Unity in variety--the pan-genome of the Chlamydiae.</title>
        <authorList>
            <person name="Collingro A."/>
            <person name="Tischler P."/>
            <person name="Weinmaier T."/>
            <person name="Penz T."/>
            <person name="Heinz E."/>
            <person name="Brunham R.C."/>
            <person name="Read T.D."/>
            <person name="Bavoil P.M."/>
            <person name="Sachse K."/>
            <person name="Kahane S."/>
            <person name="Friedman M.G."/>
            <person name="Rattei T."/>
            <person name="Myers G.S."/>
            <person name="Horn M."/>
        </authorList>
    </citation>
    <scope>NUCLEOTIDE SEQUENCE [LARGE SCALE GENOMIC DNA]</scope>
    <source>
        <strain evidence="12">ATCC VR-1471 / Z</strain>
    </source>
</reference>
<dbReference type="STRING" id="331113.SNE_A10830"/>
<dbReference type="FunFam" id="3.40.50.300:FF:000522">
    <property type="entry name" value="Gluconokinase"/>
    <property type="match status" value="1"/>
</dbReference>
<dbReference type="SUPFAM" id="SSF52540">
    <property type="entry name" value="P-loop containing nucleoside triphosphate hydrolases"/>
    <property type="match status" value="1"/>
</dbReference>
<dbReference type="eggNOG" id="COG3265">
    <property type="taxonomic scope" value="Bacteria"/>
</dbReference>
<evidence type="ECO:0000313" key="11">
    <source>
        <dbReference type="EMBL" id="CCB88960.1"/>
    </source>
</evidence>
<dbReference type="InterPro" id="IPR006001">
    <property type="entry name" value="Therm_gnt_kin"/>
</dbReference>
<evidence type="ECO:0000256" key="3">
    <source>
        <dbReference type="ARBA" id="ARBA00012054"/>
    </source>
</evidence>
<keyword evidence="8" id="KW-0311">Gluconate utilization</keyword>
<keyword evidence="4 10" id="KW-0808">Transferase</keyword>
<protein>
    <recommendedName>
        <fullName evidence="3 10">Gluconokinase</fullName>
        <ecNumber evidence="3 10">2.7.1.12</ecNumber>
    </recommendedName>
</protein>
<evidence type="ECO:0000256" key="6">
    <source>
        <dbReference type="ARBA" id="ARBA00022777"/>
    </source>
</evidence>
<dbReference type="KEGG" id="sng:SNE_A10830"/>
<dbReference type="HOGENOM" id="CLU_077168_4_0_0"/>
<evidence type="ECO:0000256" key="1">
    <source>
        <dbReference type="ARBA" id="ARBA00004761"/>
    </source>
</evidence>
<keyword evidence="5 10" id="KW-0547">Nucleotide-binding</keyword>
<comment type="pathway">
    <text evidence="1">Carbohydrate acid metabolism.</text>
</comment>
<dbReference type="EC" id="2.7.1.12" evidence="3 10"/>
<sequence>MLGIFFMIIILMGVSGSGKSVIGIELSKELDWPFYDADDFHTEASKKKMHAGIPLKDEDRLPWLNALADLIQKHVELEEHMILACSALKESYRITLNVHPSCKFVYLKGSFELIKKRMENRKGHFFNPELLQSQFDTLEEPTDCLVVDVDDTVEGIVKTIREKLKV</sequence>
<dbReference type="Gene3D" id="3.40.50.300">
    <property type="entry name" value="P-loop containing nucleotide triphosphate hydrolases"/>
    <property type="match status" value="1"/>
</dbReference>
<dbReference type="PANTHER" id="PTHR43442">
    <property type="entry name" value="GLUCONOKINASE-RELATED"/>
    <property type="match status" value="1"/>
</dbReference>
<gene>
    <name evidence="11" type="primary">c9orf103</name>
    <name evidence="11" type="ordered locus">SNE_A10830</name>
</gene>
<dbReference type="GO" id="GO:0005524">
    <property type="term" value="F:ATP binding"/>
    <property type="evidence" value="ECO:0007669"/>
    <property type="project" value="UniProtKB-KW"/>
</dbReference>
<evidence type="ECO:0000313" key="12">
    <source>
        <dbReference type="Proteomes" id="UP000000496"/>
    </source>
</evidence>
<comment type="catalytic activity">
    <reaction evidence="9 10">
        <text>D-gluconate + ATP = 6-phospho-D-gluconate + ADP + H(+)</text>
        <dbReference type="Rhea" id="RHEA:19433"/>
        <dbReference type="ChEBI" id="CHEBI:15378"/>
        <dbReference type="ChEBI" id="CHEBI:18391"/>
        <dbReference type="ChEBI" id="CHEBI:30616"/>
        <dbReference type="ChEBI" id="CHEBI:58759"/>
        <dbReference type="ChEBI" id="CHEBI:456216"/>
        <dbReference type="EC" id="2.7.1.12"/>
    </reaction>
</comment>
<evidence type="ECO:0000256" key="4">
    <source>
        <dbReference type="ARBA" id="ARBA00022679"/>
    </source>
</evidence>
<keyword evidence="6 10" id="KW-0418">Kinase</keyword>
<dbReference type="InterPro" id="IPR031322">
    <property type="entry name" value="Shikimate/glucono_kinase"/>
</dbReference>
<evidence type="ECO:0000256" key="8">
    <source>
        <dbReference type="ARBA" id="ARBA00023064"/>
    </source>
</evidence>
<comment type="similarity">
    <text evidence="2 10">Belongs to the gluconokinase GntK/GntV family.</text>
</comment>
<dbReference type="Proteomes" id="UP000000496">
    <property type="component" value="Chromosome gsn.131"/>
</dbReference>
<dbReference type="GO" id="GO:0005737">
    <property type="term" value="C:cytoplasm"/>
    <property type="evidence" value="ECO:0007669"/>
    <property type="project" value="TreeGrafter"/>
</dbReference>
<name>F8L850_SIMNZ</name>
<dbReference type="PANTHER" id="PTHR43442:SF3">
    <property type="entry name" value="GLUCONOKINASE-RELATED"/>
    <property type="match status" value="1"/>
</dbReference>
<evidence type="ECO:0000256" key="5">
    <source>
        <dbReference type="ARBA" id="ARBA00022741"/>
    </source>
</evidence>
<keyword evidence="7 10" id="KW-0067">ATP-binding</keyword>
<dbReference type="InterPro" id="IPR027417">
    <property type="entry name" value="P-loop_NTPase"/>
</dbReference>
<reference key="1">
    <citation type="journal article" date="2011" name="Mol. Biol. Evol.">
        <title>Unity in variety -- the pan-genome of the Chlamydiae.</title>
        <authorList>
            <person name="Collingro A."/>
            <person name="Tischler P."/>
            <person name="Weinmaier T."/>
            <person name="Penz T."/>
            <person name="Heinz E."/>
            <person name="Brunham R.C."/>
            <person name="Read T.D."/>
            <person name="Bavoil P.M."/>
            <person name="Sachse K."/>
            <person name="Kahane S."/>
            <person name="Friedman M.G."/>
            <person name="Rattei T."/>
            <person name="Myers G.S.A."/>
            <person name="Horn M."/>
        </authorList>
    </citation>
    <scope>NUCLEOTIDE SEQUENCE</scope>
    <source>
        <strain>Z</strain>
    </source>
</reference>
<accession>F8L850</accession>